<feature type="compositionally biased region" description="Low complexity" evidence="1">
    <location>
        <begin position="303"/>
        <end position="314"/>
    </location>
</feature>
<feature type="transmembrane region" description="Helical" evidence="2">
    <location>
        <begin position="6"/>
        <end position="25"/>
    </location>
</feature>
<protein>
    <recommendedName>
        <fullName evidence="3">N-acetyltransferase domain-containing protein</fullName>
    </recommendedName>
</protein>
<evidence type="ECO:0000256" key="1">
    <source>
        <dbReference type="SAM" id="MobiDB-lite"/>
    </source>
</evidence>
<evidence type="ECO:0000313" key="4">
    <source>
        <dbReference type="EMBL" id="CAL4228466.1"/>
    </source>
</evidence>
<dbReference type="CDD" id="cd04301">
    <property type="entry name" value="NAT_SF"/>
    <property type="match status" value="1"/>
</dbReference>
<dbReference type="PANTHER" id="PTHR13538">
    <property type="entry name" value="N-ACETYLTRANSFERASE 6"/>
    <property type="match status" value="1"/>
</dbReference>
<feature type="region of interest" description="Disordered" evidence="1">
    <location>
        <begin position="296"/>
        <end position="366"/>
    </location>
</feature>
<keyword evidence="2" id="KW-1133">Transmembrane helix</keyword>
<dbReference type="GO" id="GO:1905502">
    <property type="term" value="F:acetyl-CoA binding"/>
    <property type="evidence" value="ECO:0007669"/>
    <property type="project" value="TreeGrafter"/>
</dbReference>
<dbReference type="InterPro" id="IPR039840">
    <property type="entry name" value="NAA80"/>
</dbReference>
<dbReference type="Pfam" id="PF00583">
    <property type="entry name" value="Acetyltransf_1"/>
    <property type="match status" value="1"/>
</dbReference>
<name>A0AAV2SR95_MEGNR</name>
<feature type="domain" description="N-acetyltransferase" evidence="3">
    <location>
        <begin position="72"/>
        <end position="222"/>
    </location>
</feature>
<keyword evidence="5" id="KW-1185">Reference proteome</keyword>
<dbReference type="Proteomes" id="UP001497623">
    <property type="component" value="Unassembled WGS sequence"/>
</dbReference>
<dbReference type="GO" id="GO:0008080">
    <property type="term" value="F:N-acetyltransferase activity"/>
    <property type="evidence" value="ECO:0007669"/>
    <property type="project" value="InterPro"/>
</dbReference>
<dbReference type="PANTHER" id="PTHR13538:SF4">
    <property type="entry name" value="N-ALPHA-ACETYLTRANSFERASE 80"/>
    <property type="match status" value="1"/>
</dbReference>
<evidence type="ECO:0000256" key="2">
    <source>
        <dbReference type="SAM" id="Phobius"/>
    </source>
</evidence>
<dbReference type="Gene3D" id="3.40.630.30">
    <property type="match status" value="1"/>
</dbReference>
<sequence>MGFWDHFWHVLDFFFLLFFWKIIWFRIPLKNSLKSFQKNKHDFDPQEAIFSSIRENEMGGSLLALSPHQDEIQLLPLHRNPEYTHECMQILNDQWPRSETLRLRTLSSSSDELPTNLALVKKSSDNNSEVVGHSRINVIPKLDRAVWIESVVIKRDIRGKGYGRVLMEKTEEYARQLNFMWSYLSTHDQQHFYAKLGYSFCPPVTIFGGIANKSFLPKQFITQVLTPESLKNSNMVKSSLNPDETLVDKCQKMKINGNYPEVNGLNYFSNKSQHGGVVSDEDNLSSGVVTHISQLQTSSVKENSLNSSPNNHLSPEVDTKATAPPQKCTTPSTPPPPPPPPFPPTKVGPPVPTPPPPPTTTKLQKSDIQIVESGKKMFMNKCLIKDQ</sequence>
<proteinExistence type="predicted"/>
<reference evidence="4 5" key="1">
    <citation type="submission" date="2024-05" db="EMBL/GenBank/DDBJ databases">
        <authorList>
            <person name="Wallberg A."/>
        </authorList>
    </citation>
    <scope>NUCLEOTIDE SEQUENCE [LARGE SCALE GENOMIC DNA]</scope>
</reference>
<dbReference type="GO" id="GO:0005737">
    <property type="term" value="C:cytoplasm"/>
    <property type="evidence" value="ECO:0007669"/>
    <property type="project" value="TreeGrafter"/>
</dbReference>
<comment type="caution">
    <text evidence="4">The sequence shown here is derived from an EMBL/GenBank/DDBJ whole genome shotgun (WGS) entry which is preliminary data.</text>
</comment>
<dbReference type="InterPro" id="IPR016181">
    <property type="entry name" value="Acyl_CoA_acyltransferase"/>
</dbReference>
<keyword evidence="2" id="KW-0812">Transmembrane</keyword>
<keyword evidence="2" id="KW-0472">Membrane</keyword>
<feature type="compositionally biased region" description="Pro residues" evidence="1">
    <location>
        <begin position="332"/>
        <end position="359"/>
    </location>
</feature>
<gene>
    <name evidence="4" type="ORF">MNOR_LOCUS39600</name>
</gene>
<dbReference type="PROSITE" id="PS51186">
    <property type="entry name" value="GNAT"/>
    <property type="match status" value="1"/>
</dbReference>
<dbReference type="InterPro" id="IPR000182">
    <property type="entry name" value="GNAT_dom"/>
</dbReference>
<dbReference type="EMBL" id="CAXKWB010105659">
    <property type="protein sequence ID" value="CAL4228466.1"/>
    <property type="molecule type" value="Genomic_DNA"/>
</dbReference>
<evidence type="ECO:0000313" key="5">
    <source>
        <dbReference type="Proteomes" id="UP001497623"/>
    </source>
</evidence>
<accession>A0AAV2SR95</accession>
<evidence type="ECO:0000259" key="3">
    <source>
        <dbReference type="PROSITE" id="PS51186"/>
    </source>
</evidence>
<organism evidence="4 5">
    <name type="scientific">Meganyctiphanes norvegica</name>
    <name type="common">Northern krill</name>
    <name type="synonym">Thysanopoda norvegica</name>
    <dbReference type="NCBI Taxonomy" id="48144"/>
    <lineage>
        <taxon>Eukaryota</taxon>
        <taxon>Metazoa</taxon>
        <taxon>Ecdysozoa</taxon>
        <taxon>Arthropoda</taxon>
        <taxon>Crustacea</taxon>
        <taxon>Multicrustacea</taxon>
        <taxon>Malacostraca</taxon>
        <taxon>Eumalacostraca</taxon>
        <taxon>Eucarida</taxon>
        <taxon>Euphausiacea</taxon>
        <taxon>Euphausiidae</taxon>
        <taxon>Meganyctiphanes</taxon>
    </lineage>
</organism>
<feature type="non-terminal residue" evidence="4">
    <location>
        <position position="387"/>
    </location>
</feature>
<dbReference type="SUPFAM" id="SSF55729">
    <property type="entry name" value="Acyl-CoA N-acyltransferases (Nat)"/>
    <property type="match status" value="1"/>
</dbReference>
<dbReference type="AlphaFoldDB" id="A0AAV2SR95"/>